<dbReference type="PANTHER" id="PTHR33711:SF9">
    <property type="entry name" value="PROTOCATECHUATE 3,4-DIOXYGENASE ALPHA CHAIN"/>
    <property type="match status" value="1"/>
</dbReference>
<dbReference type="EC" id="1.13.11.3" evidence="6"/>
<dbReference type="AlphaFoldDB" id="A0A1L9P295"/>
<dbReference type="InterPro" id="IPR015889">
    <property type="entry name" value="Intradiol_dOase_core"/>
</dbReference>
<dbReference type="OrthoDB" id="9805815at2"/>
<proteinExistence type="inferred from homology"/>
<feature type="signal peptide" evidence="4">
    <location>
        <begin position="1"/>
        <end position="30"/>
    </location>
</feature>
<dbReference type="Pfam" id="PF00775">
    <property type="entry name" value="Dioxygenase_C"/>
    <property type="match status" value="1"/>
</dbReference>
<comment type="caution">
    <text evidence="6">The sequence shown here is derived from an EMBL/GenBank/DDBJ whole genome shotgun (WGS) entry which is preliminary data.</text>
</comment>
<dbReference type="CDD" id="cd03459">
    <property type="entry name" value="3_4-PCD"/>
    <property type="match status" value="1"/>
</dbReference>
<evidence type="ECO:0000256" key="1">
    <source>
        <dbReference type="ARBA" id="ARBA00007825"/>
    </source>
</evidence>
<evidence type="ECO:0000313" key="7">
    <source>
        <dbReference type="Proteomes" id="UP000184514"/>
    </source>
</evidence>
<dbReference type="InterPro" id="IPR000627">
    <property type="entry name" value="Intradiol_dOase_C"/>
</dbReference>
<keyword evidence="2 6" id="KW-0223">Dioxygenase</keyword>
<evidence type="ECO:0000313" key="6">
    <source>
        <dbReference type="EMBL" id="OJI95534.1"/>
    </source>
</evidence>
<feature type="chain" id="PRO_5012611904" evidence="4">
    <location>
        <begin position="31"/>
        <end position="211"/>
    </location>
</feature>
<keyword evidence="7" id="KW-1185">Reference proteome</keyword>
<dbReference type="InterPro" id="IPR006311">
    <property type="entry name" value="TAT_signal"/>
</dbReference>
<dbReference type="EMBL" id="MLCB01000017">
    <property type="protein sequence ID" value="OJI95534.1"/>
    <property type="molecule type" value="Genomic_DNA"/>
</dbReference>
<evidence type="ECO:0000259" key="5">
    <source>
        <dbReference type="PROSITE" id="PS00083"/>
    </source>
</evidence>
<comment type="similarity">
    <text evidence="1">Belongs to the intradiol ring-cleavage dioxygenase family.</text>
</comment>
<dbReference type="RefSeq" id="WP_072628914.1">
    <property type="nucleotide sequence ID" value="NZ_MLCB01000017.1"/>
</dbReference>
<dbReference type="InterPro" id="IPR039387">
    <property type="entry name" value="3_4-PCD"/>
</dbReference>
<dbReference type="GO" id="GO:0008199">
    <property type="term" value="F:ferric iron binding"/>
    <property type="evidence" value="ECO:0007669"/>
    <property type="project" value="InterPro"/>
</dbReference>
<keyword evidence="4" id="KW-0732">Signal</keyword>
<gene>
    <name evidence="6" type="primary">pcaH</name>
    <name evidence="6" type="ORF">PFRI_02080</name>
</gene>
<evidence type="ECO:0000256" key="3">
    <source>
        <dbReference type="ARBA" id="ARBA00023002"/>
    </source>
</evidence>
<name>A0A1L9P295_9RHOB</name>
<evidence type="ECO:0000256" key="2">
    <source>
        <dbReference type="ARBA" id="ARBA00022964"/>
    </source>
</evidence>
<dbReference type="Proteomes" id="UP000184514">
    <property type="component" value="Unassembled WGS sequence"/>
</dbReference>
<organism evidence="6 7">
    <name type="scientific">Planktotalea frisia</name>
    <dbReference type="NCBI Taxonomy" id="696762"/>
    <lineage>
        <taxon>Bacteria</taxon>
        <taxon>Pseudomonadati</taxon>
        <taxon>Pseudomonadota</taxon>
        <taxon>Alphaproteobacteria</taxon>
        <taxon>Rhodobacterales</taxon>
        <taxon>Paracoccaceae</taxon>
        <taxon>Planktotalea</taxon>
    </lineage>
</organism>
<accession>A0A1L9P295</accession>
<reference evidence="6 7" key="1">
    <citation type="submission" date="2016-10" db="EMBL/GenBank/DDBJ databases">
        <title>Genome sequence of Planktotalea frisia SH6-1.</title>
        <authorList>
            <person name="Poehlein A."/>
            <person name="Bakenhus I."/>
            <person name="Voget S."/>
            <person name="Brinkhoff T."/>
            <person name="Simon M."/>
        </authorList>
    </citation>
    <scope>NUCLEOTIDE SEQUENCE [LARGE SCALE GENOMIC DNA]</scope>
    <source>
        <strain evidence="6 7">SH6-1</strain>
    </source>
</reference>
<dbReference type="Gene3D" id="2.60.130.10">
    <property type="entry name" value="Aromatic compound dioxygenase"/>
    <property type="match status" value="1"/>
</dbReference>
<dbReference type="SUPFAM" id="SSF49482">
    <property type="entry name" value="Aromatic compound dioxygenase"/>
    <property type="match status" value="1"/>
</dbReference>
<dbReference type="InterPro" id="IPR050770">
    <property type="entry name" value="Intradiol_RC_Dioxygenase"/>
</dbReference>
<feature type="domain" description="Intradiol ring-cleavage dioxygenases" evidence="5">
    <location>
        <begin position="74"/>
        <end position="102"/>
    </location>
</feature>
<keyword evidence="3 6" id="KW-0560">Oxidoreductase</keyword>
<protein>
    <submittedName>
        <fullName evidence="6">Protocatechuate 3,4-dioxygenase beta chain</fullName>
        <ecNumber evidence="6">1.13.11.3</ecNumber>
    </submittedName>
</protein>
<dbReference type="STRING" id="696762.PFRI_02080"/>
<dbReference type="PANTHER" id="PTHR33711">
    <property type="entry name" value="DIOXYGENASE, PUTATIVE (AFU_ORTHOLOGUE AFUA_2G02910)-RELATED"/>
    <property type="match status" value="1"/>
</dbReference>
<dbReference type="PROSITE" id="PS51318">
    <property type="entry name" value="TAT"/>
    <property type="match status" value="1"/>
</dbReference>
<evidence type="ECO:0000256" key="4">
    <source>
        <dbReference type="SAM" id="SignalP"/>
    </source>
</evidence>
<dbReference type="PROSITE" id="PS00083">
    <property type="entry name" value="INTRADIOL_DIOXYGENAS"/>
    <property type="match status" value="1"/>
</dbReference>
<dbReference type="GO" id="GO:0018578">
    <property type="term" value="F:protocatechuate 3,4-dioxygenase activity"/>
    <property type="evidence" value="ECO:0007669"/>
    <property type="project" value="UniProtKB-EC"/>
</dbReference>
<sequence>MTNSKPNRRGILAWTLAAVGLSATGRPVVAASLTPSATEGPFYPTKTMRRADVDNDLVKIMGKVQEAGGEVFHLKGRVLDKDGAPLEGLRIEIWQCDMNGKYLHPGDRQNIEFDAAFQGFGHDITGPDGAYAFRTIKPVTYPGRTPHIHIKLLDGATEILTSQFYIDGHPANDRDRIFRRLSPADAAAVSMVFVKADGESEANVDIVLRNA</sequence>